<dbReference type="OrthoDB" id="9808590at2"/>
<dbReference type="EC" id="2.4.1.21" evidence="2"/>
<dbReference type="GO" id="GO:0009011">
    <property type="term" value="F:alpha-1,4-glucan glucosyltransferase (ADP-glucose donor) activity"/>
    <property type="evidence" value="ECO:0007669"/>
    <property type="project" value="UniProtKB-EC"/>
</dbReference>
<evidence type="ECO:0000259" key="5">
    <source>
        <dbReference type="Pfam" id="PF08323"/>
    </source>
</evidence>
<comment type="catalytic activity">
    <reaction evidence="1">
        <text>[(1-&gt;4)-alpha-D-glucosyl](n) + ADP-alpha-D-glucose = [(1-&gt;4)-alpha-D-glucosyl](n+1) + ADP + H(+)</text>
        <dbReference type="Rhea" id="RHEA:18189"/>
        <dbReference type="Rhea" id="RHEA-COMP:9584"/>
        <dbReference type="Rhea" id="RHEA-COMP:9587"/>
        <dbReference type="ChEBI" id="CHEBI:15378"/>
        <dbReference type="ChEBI" id="CHEBI:15444"/>
        <dbReference type="ChEBI" id="CHEBI:57498"/>
        <dbReference type="ChEBI" id="CHEBI:456216"/>
        <dbReference type="EC" id="2.4.1.21"/>
    </reaction>
</comment>
<accession>A0A3R6AVT6</accession>
<protein>
    <recommendedName>
        <fullName evidence="2">starch synthase</fullName>
        <ecNumber evidence="2">2.4.1.21</ecNumber>
    </recommendedName>
</protein>
<dbReference type="EMBL" id="CP035107">
    <property type="protein sequence ID" value="QAR31695.1"/>
    <property type="molecule type" value="Genomic_DNA"/>
</dbReference>
<dbReference type="SUPFAM" id="SSF53756">
    <property type="entry name" value="UDP-Glycosyltransferase/glycogen phosphorylase"/>
    <property type="match status" value="1"/>
</dbReference>
<dbReference type="PANTHER" id="PTHR45825">
    <property type="entry name" value="GRANULE-BOUND STARCH SYNTHASE 1, CHLOROPLASTIC/AMYLOPLASTIC"/>
    <property type="match status" value="1"/>
</dbReference>
<sequence>MRILYVSTELNPYTPENTLSNAALELPKMANQEGNDVRIFMPKFGVINERRHQLHEVIRLSGMNIIINDLDQPLIIKVASLPNEKMQVYFIDNDDYFKHKGIYADEETGDFFENNDERAIFFTKGILETVKKLNWKPDIIHAQGWMSSFLPLYLKKYYSDDAFFKDVKMVYSVFDNPFSGELSSDVVDKVAFDKIAKKAYKHLETPNFNNLLKLGIDHSDLVIQGDEVIPEEVEEYIQSVKKLFKTFDRELPIRELYAEIIEGKEDEE</sequence>
<gene>
    <name evidence="6" type="ORF">EQP59_10265</name>
</gene>
<evidence type="ECO:0000256" key="4">
    <source>
        <dbReference type="ARBA" id="ARBA00022679"/>
    </source>
</evidence>
<feature type="domain" description="Starch synthase catalytic" evidence="5">
    <location>
        <begin position="2"/>
        <end position="233"/>
    </location>
</feature>
<reference evidence="6 7" key="1">
    <citation type="submission" date="2019-01" db="EMBL/GenBank/DDBJ databases">
        <title>Whole Genome of Ornithobacterium rhinotracheale FARPER-174b.</title>
        <authorList>
            <person name="Tataje-Lavanda L.A."/>
            <person name="Montalvan A."/>
            <person name="Montesinos R."/>
            <person name="Zimic M."/>
            <person name="Fernandez-Sanchez M."/>
            <person name="Fernandez-Diaz M."/>
        </authorList>
    </citation>
    <scope>NUCLEOTIDE SEQUENCE [LARGE SCALE GENOMIC DNA]</scope>
    <source>
        <strain evidence="6 7">FARPER-174b</strain>
    </source>
</reference>
<keyword evidence="4" id="KW-0808">Transferase</keyword>
<dbReference type="Pfam" id="PF08323">
    <property type="entry name" value="Glyco_transf_5"/>
    <property type="match status" value="1"/>
</dbReference>
<evidence type="ECO:0000256" key="3">
    <source>
        <dbReference type="ARBA" id="ARBA00022676"/>
    </source>
</evidence>
<dbReference type="Proteomes" id="UP000287701">
    <property type="component" value="Chromosome"/>
</dbReference>
<dbReference type="AlphaFoldDB" id="A0A3R6AVT6"/>
<evidence type="ECO:0000256" key="1">
    <source>
        <dbReference type="ARBA" id="ARBA00001478"/>
    </source>
</evidence>
<evidence type="ECO:0000256" key="2">
    <source>
        <dbReference type="ARBA" id="ARBA00012588"/>
    </source>
</evidence>
<dbReference type="PANTHER" id="PTHR45825:SF11">
    <property type="entry name" value="ALPHA AMYLASE DOMAIN-CONTAINING PROTEIN"/>
    <property type="match status" value="1"/>
</dbReference>
<proteinExistence type="predicted"/>
<name>A0A3R6AVT6_ORNRH</name>
<keyword evidence="3" id="KW-0328">Glycosyltransferase</keyword>
<dbReference type="Gene3D" id="3.40.50.2000">
    <property type="entry name" value="Glycogen Phosphorylase B"/>
    <property type="match status" value="1"/>
</dbReference>
<evidence type="ECO:0000313" key="6">
    <source>
        <dbReference type="EMBL" id="QAR31695.1"/>
    </source>
</evidence>
<dbReference type="InterPro" id="IPR013534">
    <property type="entry name" value="Starch_synth_cat_dom"/>
</dbReference>
<evidence type="ECO:0000313" key="7">
    <source>
        <dbReference type="Proteomes" id="UP000287701"/>
    </source>
</evidence>
<dbReference type="RefSeq" id="WP_128502135.1">
    <property type="nucleotide sequence ID" value="NZ_CP035107.1"/>
</dbReference>
<organism evidence="6 7">
    <name type="scientific">Ornithobacterium rhinotracheale</name>
    <dbReference type="NCBI Taxonomy" id="28251"/>
    <lineage>
        <taxon>Bacteria</taxon>
        <taxon>Pseudomonadati</taxon>
        <taxon>Bacteroidota</taxon>
        <taxon>Flavobacteriia</taxon>
        <taxon>Flavobacteriales</taxon>
        <taxon>Weeksellaceae</taxon>
        <taxon>Ornithobacterium</taxon>
    </lineage>
</organism>